<evidence type="ECO:0000259" key="6">
    <source>
        <dbReference type="PROSITE" id="PS51186"/>
    </source>
</evidence>
<comment type="function">
    <text evidence="5">Acetylates the N-terminal alanine of ribosomal protein bS18.</text>
</comment>
<dbReference type="EMBL" id="MJIC01000004">
    <property type="protein sequence ID" value="OFI36093.1"/>
    <property type="molecule type" value="Genomic_DNA"/>
</dbReference>
<dbReference type="PANTHER" id="PTHR43420:SF51">
    <property type="entry name" value="PEPTIDYL-LYSINE N-ACETYLTRANSFERASE YIAC"/>
    <property type="match status" value="1"/>
</dbReference>
<feature type="domain" description="N-acetyltransferase" evidence="6">
    <location>
        <begin position="1"/>
        <end position="144"/>
    </location>
</feature>
<dbReference type="Proteomes" id="UP000176037">
    <property type="component" value="Unassembled WGS sequence"/>
</dbReference>
<dbReference type="Gene3D" id="3.40.630.30">
    <property type="match status" value="1"/>
</dbReference>
<sequence>MCQAGPASAGDAYPIHCEAQYAPWSESTFLDCTTPPYECWLMKHEGQVVGYAILLIVLDEVTLMDIAISQSQRGLGAGKALLNFVIERCRQLNARCCFLEVRESNVVAQQLYLRSGFTQLERRKGYYPTAEGREDALMMWLQLDAAAQ</sequence>
<dbReference type="InterPro" id="IPR000182">
    <property type="entry name" value="GNAT_dom"/>
</dbReference>
<dbReference type="GO" id="GO:0005737">
    <property type="term" value="C:cytoplasm"/>
    <property type="evidence" value="ECO:0007669"/>
    <property type="project" value="UniProtKB-SubCell"/>
</dbReference>
<comment type="caution">
    <text evidence="7">The sequence shown here is derived from an EMBL/GenBank/DDBJ whole genome shotgun (WGS) entry which is preliminary data.</text>
</comment>
<dbReference type="AlphaFoldDB" id="A0A1E8FKY0"/>
<comment type="similarity">
    <text evidence="1 5">Belongs to the acetyltransferase family. RimI subfamily.</text>
</comment>
<dbReference type="InterPro" id="IPR006464">
    <property type="entry name" value="AcTrfase_RimI/Ard1"/>
</dbReference>
<evidence type="ECO:0000313" key="8">
    <source>
        <dbReference type="Proteomes" id="UP000176037"/>
    </source>
</evidence>
<evidence type="ECO:0000313" key="7">
    <source>
        <dbReference type="EMBL" id="OFI36093.1"/>
    </source>
</evidence>
<evidence type="ECO:0000256" key="5">
    <source>
        <dbReference type="RuleBase" id="RU363094"/>
    </source>
</evidence>
<dbReference type="SUPFAM" id="SSF55729">
    <property type="entry name" value="Acyl-CoA N-acyltransferases (Nat)"/>
    <property type="match status" value="1"/>
</dbReference>
<dbReference type="Pfam" id="PF00583">
    <property type="entry name" value="Acetyltransf_1"/>
    <property type="match status" value="1"/>
</dbReference>
<evidence type="ECO:0000256" key="4">
    <source>
        <dbReference type="ARBA" id="ARBA00023315"/>
    </source>
</evidence>
<evidence type="ECO:0000256" key="3">
    <source>
        <dbReference type="ARBA" id="ARBA00022679"/>
    </source>
</evidence>
<name>A0A1E8FKY0_9ALTE</name>
<dbReference type="InterPro" id="IPR016181">
    <property type="entry name" value="Acyl_CoA_acyltransferase"/>
</dbReference>
<evidence type="ECO:0000256" key="1">
    <source>
        <dbReference type="ARBA" id="ARBA00005395"/>
    </source>
</evidence>
<dbReference type="NCBIfam" id="TIGR01575">
    <property type="entry name" value="rimI"/>
    <property type="match status" value="1"/>
</dbReference>
<dbReference type="GO" id="GO:0008999">
    <property type="term" value="F:protein-N-terminal-alanine acetyltransferase activity"/>
    <property type="evidence" value="ECO:0007669"/>
    <property type="project" value="UniProtKB-EC"/>
</dbReference>
<keyword evidence="2 5" id="KW-0963">Cytoplasm</keyword>
<dbReference type="PROSITE" id="PS51186">
    <property type="entry name" value="GNAT"/>
    <property type="match status" value="1"/>
</dbReference>
<dbReference type="STRING" id="1856405.BFC17_09540"/>
<keyword evidence="8" id="KW-1185">Reference proteome</keyword>
<dbReference type="EC" id="2.3.1.266" evidence="5"/>
<dbReference type="CDD" id="cd04301">
    <property type="entry name" value="NAT_SF"/>
    <property type="match status" value="1"/>
</dbReference>
<protein>
    <recommendedName>
        <fullName evidence="5">[Ribosomal protein bS18]-alanine N-acetyltransferase</fullName>
        <ecNumber evidence="5">2.3.1.266</ecNumber>
    </recommendedName>
</protein>
<dbReference type="InterPro" id="IPR050680">
    <property type="entry name" value="YpeA/RimI_acetyltransf"/>
</dbReference>
<keyword evidence="4" id="KW-0012">Acyltransferase</keyword>
<organism evidence="7 8">
    <name type="scientific">Alteromonas lipolytica</name>
    <dbReference type="NCBI Taxonomy" id="1856405"/>
    <lineage>
        <taxon>Bacteria</taxon>
        <taxon>Pseudomonadati</taxon>
        <taxon>Pseudomonadota</taxon>
        <taxon>Gammaproteobacteria</taxon>
        <taxon>Alteromonadales</taxon>
        <taxon>Alteromonadaceae</taxon>
        <taxon>Alteromonas/Salinimonas group</taxon>
        <taxon>Alteromonas</taxon>
    </lineage>
</organism>
<keyword evidence="3 7" id="KW-0808">Transferase</keyword>
<comment type="catalytic activity">
    <reaction evidence="5">
        <text>N-terminal L-alanyl-[ribosomal protein bS18] + acetyl-CoA = N-terminal N(alpha)-acetyl-L-alanyl-[ribosomal protein bS18] + CoA + H(+)</text>
        <dbReference type="Rhea" id="RHEA:43756"/>
        <dbReference type="Rhea" id="RHEA-COMP:10676"/>
        <dbReference type="Rhea" id="RHEA-COMP:10677"/>
        <dbReference type="ChEBI" id="CHEBI:15378"/>
        <dbReference type="ChEBI" id="CHEBI:57287"/>
        <dbReference type="ChEBI" id="CHEBI:57288"/>
        <dbReference type="ChEBI" id="CHEBI:64718"/>
        <dbReference type="ChEBI" id="CHEBI:83683"/>
        <dbReference type="EC" id="2.3.1.266"/>
    </reaction>
</comment>
<reference evidence="7 8" key="1">
    <citation type="submission" date="2016-09" db="EMBL/GenBank/DDBJ databases">
        <title>Alteromonas lipolytica, a new species isolated from sea water.</title>
        <authorList>
            <person name="Wu Y.-H."/>
            <person name="Cheng H."/>
            <person name="Xu X.-W."/>
        </authorList>
    </citation>
    <scope>NUCLEOTIDE SEQUENCE [LARGE SCALE GENOMIC DNA]</scope>
    <source>
        <strain evidence="7 8">JW12</strain>
    </source>
</reference>
<comment type="subcellular location">
    <subcellularLocation>
        <location evidence="5">Cytoplasm</location>
    </subcellularLocation>
</comment>
<proteinExistence type="inferred from homology"/>
<accession>A0A1E8FKY0</accession>
<evidence type="ECO:0000256" key="2">
    <source>
        <dbReference type="ARBA" id="ARBA00022490"/>
    </source>
</evidence>
<gene>
    <name evidence="7" type="ORF">BFC17_09540</name>
</gene>
<dbReference type="PANTHER" id="PTHR43420">
    <property type="entry name" value="ACETYLTRANSFERASE"/>
    <property type="match status" value="1"/>
</dbReference>